<protein>
    <recommendedName>
        <fullName evidence="13">Aquaporin</fullName>
    </recommendedName>
</protein>
<keyword evidence="12" id="KW-1185">Reference proteome</keyword>
<evidence type="ECO:0000256" key="2">
    <source>
        <dbReference type="ARBA" id="ARBA00006175"/>
    </source>
</evidence>
<feature type="compositionally biased region" description="Basic and acidic residues" evidence="9">
    <location>
        <begin position="339"/>
        <end position="350"/>
    </location>
</feature>
<dbReference type="InterPro" id="IPR000425">
    <property type="entry name" value="MIP"/>
</dbReference>
<feature type="transmembrane region" description="Helical" evidence="10">
    <location>
        <begin position="226"/>
        <end position="246"/>
    </location>
</feature>
<dbReference type="Gene3D" id="1.20.1080.10">
    <property type="entry name" value="Glycerol uptake facilitator protein"/>
    <property type="match status" value="1"/>
</dbReference>
<dbReference type="Proteomes" id="UP000322873">
    <property type="component" value="Unassembled WGS sequence"/>
</dbReference>
<dbReference type="PRINTS" id="PR00783">
    <property type="entry name" value="MINTRINSICP"/>
</dbReference>
<name>A0A5M9K5I8_MONFR</name>
<dbReference type="AlphaFoldDB" id="A0A5M9K5I8"/>
<keyword evidence="6 10" id="KW-0472">Membrane</keyword>
<sequence>MTTKIPITLHPQPLSASPVSDQDQDHEIQILLDDSQYCSFSPPRRVVQRSNMPIPMQDFELPRKSNDAPRHFSKIHETGYTEAQPYSAKKESFVIPNNRNDVQIDGANKSRSWMQTLQTQDTRQRYRRRRPPTKWMKWMNSEWKNPLALLQAVAPVRAILLVITQLGASCLAAILVKKIFPNRFDVATSLGSGTSMGQGFVIEAITTAALIFTIIMLAVEKHKATFIAPVGIGIALFVAHMVALPFTGASLNPARSFGPAAILGDFRRETLDLLGRANSGRWVSGFVFFRLIKLLEYEMANPGQDGDPENDPTQNPELDVAQNAQEREEELNGAGDAKSWYRDEPSFRIN</sequence>
<evidence type="ECO:0000256" key="6">
    <source>
        <dbReference type="ARBA" id="ARBA00023136"/>
    </source>
</evidence>
<keyword evidence="3 8" id="KW-0812">Transmembrane</keyword>
<accession>A0A5M9K5I8</accession>
<dbReference type="GO" id="GO:0015250">
    <property type="term" value="F:water channel activity"/>
    <property type="evidence" value="ECO:0007669"/>
    <property type="project" value="TreeGrafter"/>
</dbReference>
<comment type="subcellular location">
    <subcellularLocation>
        <location evidence="1">Membrane</location>
        <topology evidence="1">Multi-pass membrane protein</topology>
    </subcellularLocation>
</comment>
<dbReference type="VEuPathDB" id="FungiDB:MFRU_059g00100"/>
<evidence type="ECO:0008006" key="13">
    <source>
        <dbReference type="Google" id="ProtNLM"/>
    </source>
</evidence>
<evidence type="ECO:0000256" key="10">
    <source>
        <dbReference type="SAM" id="Phobius"/>
    </source>
</evidence>
<keyword evidence="8" id="KW-0813">Transport</keyword>
<evidence type="ECO:0000256" key="1">
    <source>
        <dbReference type="ARBA" id="ARBA00004141"/>
    </source>
</evidence>
<evidence type="ECO:0000313" key="12">
    <source>
        <dbReference type="Proteomes" id="UP000322873"/>
    </source>
</evidence>
<gene>
    <name evidence="11" type="ORF">EYC84_004959</name>
</gene>
<evidence type="ECO:0000256" key="3">
    <source>
        <dbReference type="ARBA" id="ARBA00022692"/>
    </source>
</evidence>
<dbReference type="Pfam" id="PF00230">
    <property type="entry name" value="MIP"/>
    <property type="match status" value="1"/>
</dbReference>
<evidence type="ECO:0000256" key="9">
    <source>
        <dbReference type="SAM" id="MobiDB-lite"/>
    </source>
</evidence>
<dbReference type="PANTHER" id="PTHR19139">
    <property type="entry name" value="AQUAPORIN TRANSPORTER"/>
    <property type="match status" value="1"/>
</dbReference>
<dbReference type="EMBL" id="VICG01000002">
    <property type="protein sequence ID" value="KAA8575873.1"/>
    <property type="molecule type" value="Genomic_DNA"/>
</dbReference>
<evidence type="ECO:0000313" key="11">
    <source>
        <dbReference type="EMBL" id="KAA8575873.1"/>
    </source>
</evidence>
<feature type="transmembrane region" description="Helical" evidence="10">
    <location>
        <begin position="196"/>
        <end position="219"/>
    </location>
</feature>
<comment type="catalytic activity">
    <reaction evidence="7">
        <text>H2O(in) = H2O(out)</text>
        <dbReference type="Rhea" id="RHEA:29667"/>
        <dbReference type="ChEBI" id="CHEBI:15377"/>
    </reaction>
</comment>
<evidence type="ECO:0000256" key="8">
    <source>
        <dbReference type="RuleBase" id="RU000477"/>
    </source>
</evidence>
<comment type="similarity">
    <text evidence="2 8">Belongs to the MIP/aquaporin (TC 1.A.8) family.</text>
</comment>
<dbReference type="PANTHER" id="PTHR19139:SF283">
    <property type="entry name" value="AQUAPORIN"/>
    <property type="match status" value="1"/>
</dbReference>
<dbReference type="InterPro" id="IPR034294">
    <property type="entry name" value="Aquaporin_transptr"/>
</dbReference>
<evidence type="ECO:0000256" key="4">
    <source>
        <dbReference type="ARBA" id="ARBA00022737"/>
    </source>
</evidence>
<dbReference type="InterPro" id="IPR023271">
    <property type="entry name" value="Aquaporin-like"/>
</dbReference>
<evidence type="ECO:0000256" key="5">
    <source>
        <dbReference type="ARBA" id="ARBA00022989"/>
    </source>
</evidence>
<keyword evidence="5 10" id="KW-1133">Transmembrane helix</keyword>
<proteinExistence type="inferred from homology"/>
<comment type="caution">
    <text evidence="11">The sequence shown here is derived from an EMBL/GenBank/DDBJ whole genome shotgun (WGS) entry which is preliminary data.</text>
</comment>
<feature type="transmembrane region" description="Helical" evidence="10">
    <location>
        <begin position="147"/>
        <end position="176"/>
    </location>
</feature>
<feature type="region of interest" description="Disordered" evidence="9">
    <location>
        <begin position="302"/>
        <end position="350"/>
    </location>
</feature>
<organism evidence="11 12">
    <name type="scientific">Monilinia fructicola</name>
    <name type="common">Brown rot fungus</name>
    <name type="synonym">Ciboria fructicola</name>
    <dbReference type="NCBI Taxonomy" id="38448"/>
    <lineage>
        <taxon>Eukaryota</taxon>
        <taxon>Fungi</taxon>
        <taxon>Dikarya</taxon>
        <taxon>Ascomycota</taxon>
        <taxon>Pezizomycotina</taxon>
        <taxon>Leotiomycetes</taxon>
        <taxon>Helotiales</taxon>
        <taxon>Sclerotiniaceae</taxon>
        <taxon>Monilinia</taxon>
    </lineage>
</organism>
<feature type="region of interest" description="Disordered" evidence="9">
    <location>
        <begin position="1"/>
        <end position="20"/>
    </location>
</feature>
<dbReference type="GO" id="GO:0005886">
    <property type="term" value="C:plasma membrane"/>
    <property type="evidence" value="ECO:0007669"/>
    <property type="project" value="TreeGrafter"/>
</dbReference>
<evidence type="ECO:0000256" key="7">
    <source>
        <dbReference type="ARBA" id="ARBA00034651"/>
    </source>
</evidence>
<dbReference type="SUPFAM" id="SSF81338">
    <property type="entry name" value="Aquaporin-like"/>
    <property type="match status" value="1"/>
</dbReference>
<reference evidence="11 12" key="1">
    <citation type="submission" date="2019-06" db="EMBL/GenBank/DDBJ databases">
        <title>Genome Sequence of the Brown Rot Fungal Pathogen Monilinia fructicola.</title>
        <authorList>
            <person name="De Miccolis Angelini R.M."/>
            <person name="Landi L."/>
            <person name="Abate D."/>
            <person name="Pollastro S."/>
            <person name="Romanazzi G."/>
            <person name="Faretra F."/>
        </authorList>
    </citation>
    <scope>NUCLEOTIDE SEQUENCE [LARGE SCALE GENOMIC DNA]</scope>
    <source>
        <strain evidence="11 12">Mfrc123</strain>
    </source>
</reference>
<keyword evidence="4" id="KW-0677">Repeat</keyword>